<dbReference type="EMBL" id="PKPP01004127">
    <property type="protein sequence ID" value="PWA65958.1"/>
    <property type="molecule type" value="Genomic_DNA"/>
</dbReference>
<dbReference type="PANTHER" id="PTHR33116:SF86">
    <property type="entry name" value="REVERSE TRANSCRIPTASE DOMAIN-CONTAINING PROTEIN"/>
    <property type="match status" value="1"/>
</dbReference>
<accession>A0A2U1MXH6</accession>
<keyword evidence="2" id="KW-1185">Reference proteome</keyword>
<organism evidence="1 2">
    <name type="scientific">Artemisia annua</name>
    <name type="common">Sweet wormwood</name>
    <dbReference type="NCBI Taxonomy" id="35608"/>
    <lineage>
        <taxon>Eukaryota</taxon>
        <taxon>Viridiplantae</taxon>
        <taxon>Streptophyta</taxon>
        <taxon>Embryophyta</taxon>
        <taxon>Tracheophyta</taxon>
        <taxon>Spermatophyta</taxon>
        <taxon>Magnoliopsida</taxon>
        <taxon>eudicotyledons</taxon>
        <taxon>Gunneridae</taxon>
        <taxon>Pentapetalae</taxon>
        <taxon>asterids</taxon>
        <taxon>campanulids</taxon>
        <taxon>Asterales</taxon>
        <taxon>Asteraceae</taxon>
        <taxon>Asteroideae</taxon>
        <taxon>Anthemideae</taxon>
        <taxon>Artemisiinae</taxon>
        <taxon>Artemisia</taxon>
    </lineage>
</organism>
<dbReference type="AlphaFoldDB" id="A0A2U1MXH6"/>
<dbReference type="OrthoDB" id="1936608at2759"/>
<comment type="caution">
    <text evidence="1">The sequence shown here is derived from an EMBL/GenBank/DDBJ whole genome shotgun (WGS) entry which is preliminary data.</text>
</comment>
<dbReference type="CDD" id="cd06222">
    <property type="entry name" value="RNase_H_like"/>
    <property type="match status" value="1"/>
</dbReference>
<evidence type="ECO:0000313" key="1">
    <source>
        <dbReference type="EMBL" id="PWA65958.1"/>
    </source>
</evidence>
<dbReference type="PANTHER" id="PTHR33116">
    <property type="entry name" value="REVERSE TRANSCRIPTASE ZINC-BINDING DOMAIN-CONTAINING PROTEIN-RELATED-RELATED"/>
    <property type="match status" value="1"/>
</dbReference>
<dbReference type="InterPro" id="IPR012337">
    <property type="entry name" value="RNaseH-like_sf"/>
</dbReference>
<dbReference type="InterPro" id="IPR044730">
    <property type="entry name" value="RNase_H-like_dom_plant"/>
</dbReference>
<protein>
    <recommendedName>
        <fullName evidence="3">RNase H type-1 domain-containing protein</fullName>
    </recommendedName>
</protein>
<dbReference type="Proteomes" id="UP000245207">
    <property type="component" value="Unassembled WGS sequence"/>
</dbReference>
<name>A0A2U1MXH6_ARTAN</name>
<gene>
    <name evidence="1" type="ORF">CTI12_AA125630</name>
</gene>
<sequence>MIGDEWVEDPHVLNQLILNYFKDVYRSSGACDFSDIFTCVESVVSSNINSSLESPITSSEILKAVKELGALKAPGKDGFPGLFFQRYWHIVGDSVIMAASVEECNKLLSILDKYTAASGQSINFSKSSAIFSPNTSQELQHDLCRHLQVTIMDTKGTYLGLPMIHGRNKSELFSFILDRVLKKMQGWKQKFLSHVGRTILIKSVIQAIPSVFTSLIQALLQLARDPGLLGYGKWVPYHEDFYIRTPHGPFDNSSLVSDFILDGSWNISKLKAHVSDEEANFIAEIPISQFTKVGPLTSNVVKLNCDGAFKLNQGAIGIVARDSKGSILVCIGEKWHASSALAMELLAIRAALADIRDWASRLDLKFSWVRRTCNHVAHYVASIAFNSVENFSWDVSFPAELISLMRSDLV</sequence>
<evidence type="ECO:0000313" key="2">
    <source>
        <dbReference type="Proteomes" id="UP000245207"/>
    </source>
</evidence>
<evidence type="ECO:0008006" key="3">
    <source>
        <dbReference type="Google" id="ProtNLM"/>
    </source>
</evidence>
<dbReference type="STRING" id="35608.A0A2U1MXH6"/>
<dbReference type="SUPFAM" id="SSF53098">
    <property type="entry name" value="Ribonuclease H-like"/>
    <property type="match status" value="1"/>
</dbReference>
<proteinExistence type="predicted"/>
<reference evidence="1 2" key="1">
    <citation type="journal article" date="2018" name="Mol. Plant">
        <title>The genome of Artemisia annua provides insight into the evolution of Asteraceae family and artemisinin biosynthesis.</title>
        <authorList>
            <person name="Shen Q."/>
            <person name="Zhang L."/>
            <person name="Liao Z."/>
            <person name="Wang S."/>
            <person name="Yan T."/>
            <person name="Shi P."/>
            <person name="Liu M."/>
            <person name="Fu X."/>
            <person name="Pan Q."/>
            <person name="Wang Y."/>
            <person name="Lv Z."/>
            <person name="Lu X."/>
            <person name="Zhang F."/>
            <person name="Jiang W."/>
            <person name="Ma Y."/>
            <person name="Chen M."/>
            <person name="Hao X."/>
            <person name="Li L."/>
            <person name="Tang Y."/>
            <person name="Lv G."/>
            <person name="Zhou Y."/>
            <person name="Sun X."/>
            <person name="Brodelius P.E."/>
            <person name="Rose J.K.C."/>
            <person name="Tang K."/>
        </authorList>
    </citation>
    <scope>NUCLEOTIDE SEQUENCE [LARGE SCALE GENOMIC DNA]</scope>
    <source>
        <strain evidence="2">cv. Huhao1</strain>
        <tissue evidence="1">Leaf</tissue>
    </source>
</reference>